<dbReference type="Proteomes" id="UP000623509">
    <property type="component" value="Unassembled WGS sequence"/>
</dbReference>
<keyword evidence="2" id="KW-0808">Transferase</keyword>
<keyword evidence="6" id="KW-1185">Reference proteome</keyword>
<dbReference type="GO" id="GO:0035243">
    <property type="term" value="F:protein-arginine omega-N symmetric methyltransferase activity"/>
    <property type="evidence" value="ECO:0007669"/>
    <property type="project" value="TreeGrafter"/>
</dbReference>
<dbReference type="GO" id="GO:0032259">
    <property type="term" value="P:methylation"/>
    <property type="evidence" value="ECO:0007669"/>
    <property type="project" value="UniProtKB-KW"/>
</dbReference>
<dbReference type="AlphaFoldDB" id="A0A272EY06"/>
<dbReference type="InterPro" id="IPR003788">
    <property type="entry name" value="NDUFAF7"/>
</dbReference>
<dbReference type="InterPro" id="IPR029063">
    <property type="entry name" value="SAM-dependent_MTases_sf"/>
</dbReference>
<proteinExistence type="predicted"/>
<dbReference type="OrthoDB" id="9794208at2"/>
<dbReference type="Gene3D" id="3.40.50.12710">
    <property type="match status" value="1"/>
</dbReference>
<dbReference type="SUPFAM" id="SSF53335">
    <property type="entry name" value="S-adenosyl-L-methionine-dependent methyltransferases"/>
    <property type="match status" value="1"/>
</dbReference>
<protein>
    <recommendedName>
        <fullName evidence="7">SAM-dependent methyltransferase</fullName>
    </recommendedName>
</protein>
<dbReference type="InterPro" id="IPR038375">
    <property type="entry name" value="NDUFAF7_sf"/>
</dbReference>
<accession>A0A272EY06</accession>
<evidence type="ECO:0000313" key="5">
    <source>
        <dbReference type="Proteomes" id="UP000216107"/>
    </source>
</evidence>
<dbReference type="PANTHER" id="PTHR12049">
    <property type="entry name" value="PROTEIN ARGININE METHYLTRANSFERASE NDUFAF7, MITOCHONDRIAL"/>
    <property type="match status" value="1"/>
</dbReference>
<evidence type="ECO:0000256" key="2">
    <source>
        <dbReference type="ARBA" id="ARBA00022679"/>
    </source>
</evidence>
<name>A0A272EY06_9RHOO</name>
<comment type="caution">
    <text evidence="4">The sequence shown here is derived from an EMBL/GenBank/DDBJ whole genome shotgun (WGS) entry which is preliminary data.</text>
</comment>
<keyword evidence="1" id="KW-0489">Methyltransferase</keyword>
<evidence type="ECO:0000313" key="3">
    <source>
        <dbReference type="EMBL" id="KAF7599244.1"/>
    </source>
</evidence>
<evidence type="ECO:0000313" key="4">
    <source>
        <dbReference type="EMBL" id="PAS94500.1"/>
    </source>
</evidence>
<dbReference type="EMBL" id="MDUX01000025">
    <property type="protein sequence ID" value="KAF7599244.1"/>
    <property type="molecule type" value="Genomic_DNA"/>
</dbReference>
<reference evidence="4 5" key="2">
    <citation type="submission" date="2017-07" db="EMBL/GenBank/DDBJ databases">
        <title>Candidatus Dactylopiibacterium carminicum, a nitrogen-fixing symbiont of the cochineal insect Dactylopius coccus and Dactylopius opuntiae (Hemiptera: Coccoidea: Dactylopiidae).</title>
        <authorList>
            <person name="Vera A."/>
        </authorList>
    </citation>
    <scope>NUCLEOTIDE SEQUENCE [LARGE SCALE GENOMIC DNA]</scope>
    <source>
        <strain evidence="4 5">NFDCM</strain>
    </source>
</reference>
<reference evidence="3 6" key="1">
    <citation type="submission" date="2016-08" db="EMBL/GenBank/DDBJ databases">
        <title>Candidatus Dactylopiibacterium carminicum genome sequence.</title>
        <authorList>
            <person name="Ramirez-Puebla S.T."/>
            <person name="Ormeno-Orrillo E."/>
            <person name="Vera-Ponce De Leon A."/>
            <person name="Luis L."/>
            <person name="Sanchez-Flores A."/>
            <person name="Monica R."/>
            <person name="Martinez-Romero E."/>
        </authorList>
    </citation>
    <scope>NUCLEOTIDE SEQUENCE [LARGE SCALE GENOMIC DNA]</scope>
    <source>
        <strain evidence="3">END1</strain>
    </source>
</reference>
<dbReference type="EMBL" id="NMRN01000007">
    <property type="protein sequence ID" value="PAS94500.1"/>
    <property type="molecule type" value="Genomic_DNA"/>
</dbReference>
<evidence type="ECO:0000256" key="1">
    <source>
        <dbReference type="ARBA" id="ARBA00022603"/>
    </source>
</evidence>
<dbReference type="RefSeq" id="WP_095524589.1">
    <property type="nucleotide sequence ID" value="NZ_MDUX01000025.1"/>
</dbReference>
<gene>
    <name evidence="3" type="ORF">BGI27_09190</name>
    <name evidence="4" type="ORF">CGU29_04135</name>
</gene>
<dbReference type="Pfam" id="PF02636">
    <property type="entry name" value="Methyltransf_28"/>
    <property type="match status" value="1"/>
</dbReference>
<sequence>MDPNLPVPDAASQSTILTTRIQAGIRQDGWISFARFMSAALYTPGLGYYSGGARKFGEEGDFVTAPEISPLFGQALARQVAQIMAASAYEVLEVGAGTGQLACDLLLALEALDALPERYGILELSGELRPRQRALLEARAPHLASRVYWLDALPDGFSGCVVANEVLDVMPVQRVVWRADGIFERGVALQADDRMVWQDRPATGRLLAAATALRIPLPEEGEYISEICLAARAWVAEWGRRLTRGALILIDYGYPQSEYYLPSRSSGTLQCYYRHRAHDDLLAWPGLNDLTAFVDFTAVAEAAHAAELQVAGYANQASFLTDCGILDCLAAIGSPEQPAYLRAARAALRLLGPHEMGELFKVLVLSRGLEDLSWVGLRSGNRIHAL</sequence>
<evidence type="ECO:0000313" key="6">
    <source>
        <dbReference type="Proteomes" id="UP000623509"/>
    </source>
</evidence>
<organism evidence="4 5">
    <name type="scientific">Candidatus Dactylopiibacterium carminicum</name>
    <dbReference type="NCBI Taxonomy" id="857335"/>
    <lineage>
        <taxon>Bacteria</taxon>
        <taxon>Pseudomonadati</taxon>
        <taxon>Pseudomonadota</taxon>
        <taxon>Betaproteobacteria</taxon>
        <taxon>Rhodocyclales</taxon>
        <taxon>Rhodocyclaceae</taxon>
        <taxon>Candidatus Dactylopiibacterium</taxon>
    </lineage>
</organism>
<dbReference type="Proteomes" id="UP000216107">
    <property type="component" value="Unassembled WGS sequence"/>
</dbReference>
<dbReference type="PANTHER" id="PTHR12049:SF7">
    <property type="entry name" value="PROTEIN ARGININE METHYLTRANSFERASE NDUFAF7, MITOCHONDRIAL"/>
    <property type="match status" value="1"/>
</dbReference>
<evidence type="ECO:0008006" key="7">
    <source>
        <dbReference type="Google" id="ProtNLM"/>
    </source>
</evidence>